<accession>A0AAW7R0X9</accession>
<dbReference type="PROSITE" id="PS51755">
    <property type="entry name" value="OMPR_PHOB"/>
    <property type="match status" value="1"/>
</dbReference>
<dbReference type="AlphaFoldDB" id="A0AAW7R0X9"/>
<keyword evidence="1 3" id="KW-0238">DNA-binding</keyword>
<dbReference type="Proteomes" id="UP001169492">
    <property type="component" value="Unassembled WGS sequence"/>
</dbReference>
<dbReference type="PROSITE" id="PS50110">
    <property type="entry name" value="RESPONSE_REGULATORY"/>
    <property type="match status" value="1"/>
</dbReference>
<dbReference type="InterPro" id="IPR036388">
    <property type="entry name" value="WH-like_DNA-bd_sf"/>
</dbReference>
<protein>
    <submittedName>
        <fullName evidence="6">Response regulator transcription factor</fullName>
    </submittedName>
</protein>
<dbReference type="GO" id="GO:0000156">
    <property type="term" value="F:phosphorelay response regulator activity"/>
    <property type="evidence" value="ECO:0007669"/>
    <property type="project" value="TreeGrafter"/>
</dbReference>
<dbReference type="InterPro" id="IPR001789">
    <property type="entry name" value="Sig_transdc_resp-reg_receiver"/>
</dbReference>
<dbReference type="SMART" id="SM00448">
    <property type="entry name" value="REC"/>
    <property type="match status" value="1"/>
</dbReference>
<evidence type="ECO:0000313" key="6">
    <source>
        <dbReference type="EMBL" id="MDN7125684.1"/>
    </source>
</evidence>
<dbReference type="GO" id="GO:0000976">
    <property type="term" value="F:transcription cis-regulatory region binding"/>
    <property type="evidence" value="ECO:0007669"/>
    <property type="project" value="TreeGrafter"/>
</dbReference>
<dbReference type="GO" id="GO:0005829">
    <property type="term" value="C:cytosol"/>
    <property type="evidence" value="ECO:0007669"/>
    <property type="project" value="TreeGrafter"/>
</dbReference>
<feature type="domain" description="Response regulatory" evidence="4">
    <location>
        <begin position="5"/>
        <end position="118"/>
    </location>
</feature>
<dbReference type="InterPro" id="IPR039420">
    <property type="entry name" value="WalR-like"/>
</dbReference>
<evidence type="ECO:0000313" key="7">
    <source>
        <dbReference type="Proteomes" id="UP001169492"/>
    </source>
</evidence>
<sequence length="231" mass="26056">MTQHYLLLIEDDVPLARLTSAFLTQQGFQVDHFVSIEDALQGALRKSYDLIICDIMLPGLSGFNGAPRLQAQFNSPLLFLTALTDDIHQIRGLESGACDYITKPVKPELLAAKVKANLRKSTATVSDTFSIGELTFERHAQRLRWPGGEKSFTTKDFNLLWVFALNCNQILTREYLFEQAVGRVYDGLDRAIDLKVSRLRKHLNDCQIPGLDLATIHGEGYRLNYKLQVSQ</sequence>
<dbReference type="Gene3D" id="1.10.10.10">
    <property type="entry name" value="Winged helix-like DNA-binding domain superfamily/Winged helix DNA-binding domain"/>
    <property type="match status" value="1"/>
</dbReference>
<dbReference type="InterPro" id="IPR001867">
    <property type="entry name" value="OmpR/PhoB-type_DNA-bd"/>
</dbReference>
<gene>
    <name evidence="6" type="ORF">J6I90_12405</name>
</gene>
<dbReference type="EMBL" id="JAGGJB010000008">
    <property type="protein sequence ID" value="MDN7125684.1"/>
    <property type="molecule type" value="Genomic_DNA"/>
</dbReference>
<evidence type="ECO:0000256" key="2">
    <source>
        <dbReference type="PROSITE-ProRule" id="PRU00169"/>
    </source>
</evidence>
<dbReference type="RefSeq" id="WP_301775117.1">
    <property type="nucleotide sequence ID" value="NZ_JAGGJB010000008.1"/>
</dbReference>
<evidence type="ECO:0000256" key="1">
    <source>
        <dbReference type="ARBA" id="ARBA00023125"/>
    </source>
</evidence>
<organism evidence="6 7">
    <name type="scientific">Pseudidiomarina terrestris</name>
    <dbReference type="NCBI Taxonomy" id="2820060"/>
    <lineage>
        <taxon>Bacteria</taxon>
        <taxon>Pseudomonadati</taxon>
        <taxon>Pseudomonadota</taxon>
        <taxon>Gammaproteobacteria</taxon>
        <taxon>Alteromonadales</taxon>
        <taxon>Idiomarinaceae</taxon>
        <taxon>Pseudidiomarina</taxon>
    </lineage>
</organism>
<feature type="modified residue" description="4-aspartylphosphate" evidence="2">
    <location>
        <position position="54"/>
    </location>
</feature>
<comment type="caution">
    <text evidence="6">The sequence shown here is derived from an EMBL/GenBank/DDBJ whole genome shotgun (WGS) entry which is preliminary data.</text>
</comment>
<name>A0AAW7R0X9_9GAMM</name>
<dbReference type="PANTHER" id="PTHR48111">
    <property type="entry name" value="REGULATOR OF RPOS"/>
    <property type="match status" value="1"/>
</dbReference>
<dbReference type="Pfam" id="PF00486">
    <property type="entry name" value="Trans_reg_C"/>
    <property type="match status" value="1"/>
</dbReference>
<evidence type="ECO:0000259" key="5">
    <source>
        <dbReference type="PROSITE" id="PS51755"/>
    </source>
</evidence>
<proteinExistence type="predicted"/>
<dbReference type="PANTHER" id="PTHR48111:SF47">
    <property type="entry name" value="TRANSCRIPTIONAL REGULATORY PROTEIN RSTA"/>
    <property type="match status" value="1"/>
</dbReference>
<dbReference type="Gene3D" id="3.40.50.2300">
    <property type="match status" value="1"/>
</dbReference>
<feature type="domain" description="OmpR/PhoB-type" evidence="5">
    <location>
        <begin position="126"/>
        <end position="225"/>
    </location>
</feature>
<keyword evidence="2" id="KW-0597">Phosphoprotein</keyword>
<dbReference type="GO" id="GO:0032993">
    <property type="term" value="C:protein-DNA complex"/>
    <property type="evidence" value="ECO:0007669"/>
    <property type="project" value="TreeGrafter"/>
</dbReference>
<dbReference type="SMART" id="SM00862">
    <property type="entry name" value="Trans_reg_C"/>
    <property type="match status" value="1"/>
</dbReference>
<dbReference type="CDD" id="cd00383">
    <property type="entry name" value="trans_reg_C"/>
    <property type="match status" value="1"/>
</dbReference>
<reference evidence="6 7" key="1">
    <citation type="submission" date="2021-03" db="EMBL/GenBank/DDBJ databases">
        <title>Pseudidiomarina terrestris, a new bacterium isolated from saline soil.</title>
        <authorList>
            <person name="Galisteo C."/>
            <person name="De La Haba R."/>
            <person name="Sanchez-Porro C."/>
            <person name="Ventosa A."/>
        </authorList>
    </citation>
    <scope>NUCLEOTIDE SEQUENCE [LARGE SCALE GENOMIC DNA]</scope>
    <source>
        <strain evidence="6 7">1APP75-32.1</strain>
    </source>
</reference>
<dbReference type="Pfam" id="PF00072">
    <property type="entry name" value="Response_reg"/>
    <property type="match status" value="1"/>
</dbReference>
<dbReference type="InterPro" id="IPR011006">
    <property type="entry name" value="CheY-like_superfamily"/>
</dbReference>
<evidence type="ECO:0000256" key="3">
    <source>
        <dbReference type="PROSITE-ProRule" id="PRU01091"/>
    </source>
</evidence>
<evidence type="ECO:0000259" key="4">
    <source>
        <dbReference type="PROSITE" id="PS50110"/>
    </source>
</evidence>
<dbReference type="GO" id="GO:0006355">
    <property type="term" value="P:regulation of DNA-templated transcription"/>
    <property type="evidence" value="ECO:0007669"/>
    <property type="project" value="InterPro"/>
</dbReference>
<dbReference type="SUPFAM" id="SSF52172">
    <property type="entry name" value="CheY-like"/>
    <property type="match status" value="1"/>
</dbReference>
<feature type="DNA-binding region" description="OmpR/PhoB-type" evidence="3">
    <location>
        <begin position="126"/>
        <end position="225"/>
    </location>
</feature>
<dbReference type="CDD" id="cd17574">
    <property type="entry name" value="REC_OmpR"/>
    <property type="match status" value="1"/>
</dbReference>